<feature type="transmembrane region" description="Helical" evidence="9">
    <location>
        <begin position="94"/>
        <end position="114"/>
    </location>
</feature>
<dbReference type="RefSeq" id="WP_137640809.1">
    <property type="nucleotide sequence ID" value="NZ_BJDK01000029.1"/>
</dbReference>
<gene>
    <name evidence="10" type="ORF">ACFP3T_00810</name>
</gene>
<evidence type="ECO:0000313" key="11">
    <source>
        <dbReference type="Proteomes" id="UP001596253"/>
    </source>
</evidence>
<protein>
    <recommendedName>
        <fullName evidence="8">Biotin transporter</fullName>
    </recommendedName>
</protein>
<proteinExistence type="inferred from homology"/>
<accession>A0ABW1R0D3</accession>
<evidence type="ECO:0000256" key="2">
    <source>
        <dbReference type="ARBA" id="ARBA00010692"/>
    </source>
</evidence>
<sequence length="185" mass="19560">MDKSTAPLTSRTITQMGLFLALIIVSGMFALPIPGLGVPVVLQNMVIMLAGGLLGKKVGLLTNGLFLLLAFAGLPLLAGGRGGAAVFLSPSSGFLLGYLVCVPVISSLSGWLGTQHFWQLFIVYVIGGALCINFFGSFSLAYYSHLSWANGLKMAAAFVPLDMVKAALAAWLQLRLQGILHFETK</sequence>
<evidence type="ECO:0000256" key="5">
    <source>
        <dbReference type="ARBA" id="ARBA00022692"/>
    </source>
</evidence>
<dbReference type="EMBL" id="JBHSSD010000004">
    <property type="protein sequence ID" value="MFC6163228.1"/>
    <property type="molecule type" value="Genomic_DNA"/>
</dbReference>
<evidence type="ECO:0000256" key="3">
    <source>
        <dbReference type="ARBA" id="ARBA00022448"/>
    </source>
</evidence>
<organism evidence="10 11">
    <name type="scientific">Lactiplantibacillus dongliensis</name>
    <dbReference type="NCBI Taxonomy" id="2559919"/>
    <lineage>
        <taxon>Bacteria</taxon>
        <taxon>Bacillati</taxon>
        <taxon>Bacillota</taxon>
        <taxon>Bacilli</taxon>
        <taxon>Lactobacillales</taxon>
        <taxon>Lactobacillaceae</taxon>
        <taxon>Lactiplantibacillus</taxon>
    </lineage>
</organism>
<keyword evidence="5 9" id="KW-0812">Transmembrane</keyword>
<comment type="subcellular location">
    <subcellularLocation>
        <location evidence="1 8">Cell membrane</location>
        <topology evidence="1 8">Multi-pass membrane protein</topology>
    </subcellularLocation>
</comment>
<comment type="caution">
    <text evidence="10">The sequence shown here is derived from an EMBL/GenBank/DDBJ whole genome shotgun (WGS) entry which is preliminary data.</text>
</comment>
<evidence type="ECO:0000256" key="1">
    <source>
        <dbReference type="ARBA" id="ARBA00004651"/>
    </source>
</evidence>
<keyword evidence="11" id="KW-1185">Reference proteome</keyword>
<dbReference type="InterPro" id="IPR003784">
    <property type="entry name" value="BioY"/>
</dbReference>
<evidence type="ECO:0000256" key="4">
    <source>
        <dbReference type="ARBA" id="ARBA00022475"/>
    </source>
</evidence>
<feature type="transmembrane region" description="Helical" evidence="9">
    <location>
        <begin position="121"/>
        <end position="143"/>
    </location>
</feature>
<reference evidence="11" key="1">
    <citation type="journal article" date="2019" name="Int. J. Syst. Evol. Microbiol.">
        <title>The Global Catalogue of Microorganisms (GCM) 10K type strain sequencing project: providing services to taxonomists for standard genome sequencing and annotation.</title>
        <authorList>
            <consortium name="The Broad Institute Genomics Platform"/>
            <consortium name="The Broad Institute Genome Sequencing Center for Infectious Disease"/>
            <person name="Wu L."/>
            <person name="Ma J."/>
        </authorList>
    </citation>
    <scope>NUCLEOTIDE SEQUENCE [LARGE SCALE GENOMIC DNA]</scope>
    <source>
        <strain evidence="11">CCM 8932</strain>
    </source>
</reference>
<keyword evidence="7 8" id="KW-0472">Membrane</keyword>
<name>A0ABW1R0D3_9LACO</name>
<evidence type="ECO:0000256" key="6">
    <source>
        <dbReference type="ARBA" id="ARBA00022989"/>
    </source>
</evidence>
<feature type="transmembrane region" description="Helical" evidence="9">
    <location>
        <begin position="66"/>
        <end position="88"/>
    </location>
</feature>
<dbReference type="Pfam" id="PF02632">
    <property type="entry name" value="BioY"/>
    <property type="match status" value="1"/>
</dbReference>
<evidence type="ECO:0000313" key="10">
    <source>
        <dbReference type="EMBL" id="MFC6163228.1"/>
    </source>
</evidence>
<evidence type="ECO:0000256" key="8">
    <source>
        <dbReference type="PIRNR" id="PIRNR016661"/>
    </source>
</evidence>
<dbReference type="PIRSF" id="PIRSF016661">
    <property type="entry name" value="BioY"/>
    <property type="match status" value="1"/>
</dbReference>
<dbReference type="Proteomes" id="UP001596253">
    <property type="component" value="Unassembled WGS sequence"/>
</dbReference>
<comment type="similarity">
    <text evidence="2 8">Belongs to the BioY family.</text>
</comment>
<keyword evidence="3 8" id="KW-0813">Transport</keyword>
<evidence type="ECO:0000256" key="7">
    <source>
        <dbReference type="ARBA" id="ARBA00023136"/>
    </source>
</evidence>
<keyword evidence="6 9" id="KW-1133">Transmembrane helix</keyword>
<dbReference type="PANTHER" id="PTHR34295:SF4">
    <property type="entry name" value="BIOTIN TRANSPORTER BIOY-RELATED"/>
    <property type="match status" value="1"/>
</dbReference>
<evidence type="ECO:0000256" key="9">
    <source>
        <dbReference type="SAM" id="Phobius"/>
    </source>
</evidence>
<dbReference type="PANTHER" id="PTHR34295">
    <property type="entry name" value="BIOTIN TRANSPORTER BIOY"/>
    <property type="match status" value="1"/>
</dbReference>
<keyword evidence="4 8" id="KW-1003">Cell membrane</keyword>
<dbReference type="Gene3D" id="1.10.1760.20">
    <property type="match status" value="1"/>
</dbReference>